<feature type="compositionally biased region" description="Low complexity" evidence="10">
    <location>
        <begin position="405"/>
        <end position="421"/>
    </location>
</feature>
<name>A0A1I8GWV1_9PLAT</name>
<evidence type="ECO:0000256" key="2">
    <source>
        <dbReference type="ARBA" id="ARBA00022448"/>
    </source>
</evidence>
<evidence type="ECO:0000313" key="12">
    <source>
        <dbReference type="WBParaSite" id="maker-uti_cns_0003347-snap-gene-0.15-mRNA-1"/>
    </source>
</evidence>
<keyword evidence="3" id="KW-1003">Cell membrane</keyword>
<keyword evidence="7" id="KW-0406">Ion transport</keyword>
<dbReference type="AlphaFoldDB" id="A0A1I8GWV1"/>
<dbReference type="InterPro" id="IPR027359">
    <property type="entry name" value="Volt_channel_dom_sf"/>
</dbReference>
<dbReference type="PANTHER" id="PTHR46480:SF1">
    <property type="entry name" value="VOLTAGE-GATED HYDROGEN CHANNEL 1"/>
    <property type="match status" value="1"/>
</dbReference>
<evidence type="ECO:0000313" key="11">
    <source>
        <dbReference type="Proteomes" id="UP000095280"/>
    </source>
</evidence>
<organism evidence="11 12">
    <name type="scientific">Macrostomum lignano</name>
    <dbReference type="NCBI Taxonomy" id="282301"/>
    <lineage>
        <taxon>Eukaryota</taxon>
        <taxon>Metazoa</taxon>
        <taxon>Spiralia</taxon>
        <taxon>Lophotrochozoa</taxon>
        <taxon>Platyhelminthes</taxon>
        <taxon>Rhabditophora</taxon>
        <taxon>Macrostomorpha</taxon>
        <taxon>Macrostomida</taxon>
        <taxon>Macrostomidae</taxon>
        <taxon>Macrostomum</taxon>
    </lineage>
</organism>
<keyword evidence="2" id="KW-0813">Transport</keyword>
<keyword evidence="5" id="KW-0851">Voltage-gated channel</keyword>
<dbReference type="PANTHER" id="PTHR46480">
    <property type="entry name" value="F20B24.22"/>
    <property type="match status" value="1"/>
</dbReference>
<proteinExistence type="predicted"/>
<dbReference type="GO" id="GO:0030171">
    <property type="term" value="F:voltage-gated proton channel activity"/>
    <property type="evidence" value="ECO:0007669"/>
    <property type="project" value="InterPro"/>
</dbReference>
<dbReference type="GO" id="GO:0034702">
    <property type="term" value="C:monoatomic ion channel complex"/>
    <property type="evidence" value="ECO:0007669"/>
    <property type="project" value="UniProtKB-KW"/>
</dbReference>
<keyword evidence="11" id="KW-1185">Reference proteome</keyword>
<feature type="region of interest" description="Disordered" evidence="10">
    <location>
        <begin position="404"/>
        <end position="432"/>
    </location>
</feature>
<protein>
    <submittedName>
        <fullName evidence="12">Voltage-gated hydrogen channel 1</fullName>
    </submittedName>
</protein>
<evidence type="ECO:0000256" key="1">
    <source>
        <dbReference type="ARBA" id="ARBA00004651"/>
    </source>
</evidence>
<dbReference type="InterPro" id="IPR031846">
    <property type="entry name" value="Hvcn1"/>
</dbReference>
<dbReference type="WBParaSite" id="maker-uti_cns_0003347-snap-gene-0.15-mRNA-1">
    <property type="protein sequence ID" value="maker-uti_cns_0003347-snap-gene-0.15-mRNA-1"/>
    <property type="gene ID" value="maker-uti_cns_0003347-snap-gene-0.15"/>
</dbReference>
<evidence type="ECO:0000256" key="4">
    <source>
        <dbReference type="ARBA" id="ARBA00022692"/>
    </source>
</evidence>
<dbReference type="Gene3D" id="1.20.120.350">
    <property type="entry name" value="Voltage-gated potassium channels. Chain C"/>
    <property type="match status" value="1"/>
</dbReference>
<keyword evidence="6" id="KW-1133">Transmembrane helix</keyword>
<dbReference type="SUPFAM" id="SSF63825">
    <property type="entry name" value="YWTD domain"/>
    <property type="match status" value="1"/>
</dbReference>
<comment type="subcellular location">
    <subcellularLocation>
        <location evidence="1">Cell membrane</location>
        <topology evidence="1">Multi-pass membrane protein</topology>
    </subcellularLocation>
</comment>
<accession>A0A1I8GWV1</accession>
<keyword evidence="4" id="KW-0812">Transmembrane</keyword>
<keyword evidence="8" id="KW-0472">Membrane</keyword>
<evidence type="ECO:0000256" key="3">
    <source>
        <dbReference type="ARBA" id="ARBA00022475"/>
    </source>
</evidence>
<evidence type="ECO:0000256" key="7">
    <source>
        <dbReference type="ARBA" id="ARBA00023065"/>
    </source>
</evidence>
<evidence type="ECO:0000256" key="8">
    <source>
        <dbReference type="ARBA" id="ARBA00023136"/>
    </source>
</evidence>
<evidence type="ECO:0000256" key="10">
    <source>
        <dbReference type="SAM" id="MobiDB-lite"/>
    </source>
</evidence>
<evidence type="ECO:0000256" key="5">
    <source>
        <dbReference type="ARBA" id="ARBA00022882"/>
    </source>
</evidence>
<sequence length="1103" mass="121476">PLAQRGLLLPEFSQQLLAAPQFAEKLASGMNAIVTALSDARVNSSSSASTSAPASPSNSSGPSLFSSFHFEFSQARLLHSASAVLHFVSIAILALFVSEVALKIVCLGRGFLRDRFEVVDAVVIAVSFVADVVFVKLESSEVSVIVLFLLWRIVRVINGLMMHEKQRDEFRIQLQKRARRISEMKCESLENDRDLQEKHAIMLEELCRELGATEEQTANCKPKFVCISKQQSNNAVKSMAAMSAGIFGGIAASHHRRTLNATFSTGEASASATASPGASSSRLDPIAEDQAISMATNGENGGCRRPQLTRQCRDDLEDPWELQSTSQAVELLEQNPTMSLEDSSDSSSSDAPPATPTPLCIICDQAAVGVAPFSRCHMCSQHLSVDVANLFKLKEEVEELLRAYSQEPQESQESQDSQESQGAEGAASRAALLRPRQDAESLRRLALDIQQQLQEVNHKFDLVQQHIDSFRSRVTGQLSGVLEAVRVPCTKSLGDLEADFERSERLLRDQSDNEELQLRLLGQLERLVGICAGRSEDQGDWLRDAAVTATSEEIDREIAAAERERMKEPMVFSHEVTRITYWCCLWTASQKLRCHCDIDWKQRICGLHCDRQLLFIAQPDAVTVTDLSGRAVRRVRPHIEGFGDIRGIGGNAASVFVSSGNKIAAFSKATWQMETVITLSQLPRARLGNLATHDNCILVTDWEHDQVHRVRIDTQQLVASFPTQRSDLQQFKFPYDVAVDSRGRLFSLISSINTQSLISSINTQCFISSINTQCFISSINTQCFISSINTQSLISSINTQSLISSINTQLKFAFVSNNLKVNCRKAVHLGDLHHPAGIEDFNPVAVRVQNEGEALHLAVVRLLGELHAESVETPAGLGDIRDADADVAEAAGVRVAVVKLDHSSPTVHRTRSPVFVTAAAATAWKAAVPSQSGVRAAGLAGLRLRLRLLLGWQTPILHGAGTSRQPLPPGRNELGQLVQLPAAEHPMIGQQVQQVHQPRRRPHETRRQPLVAGWRRHRSRRRQLAKVAKHRLEMTAQHGLGVVYGHVAVLCEGGGWRVFEMAARWLLAIEDSNSTRLVQLVLPIQNHSVEHASPGQIFHSQRH</sequence>
<evidence type="ECO:0000256" key="6">
    <source>
        <dbReference type="ARBA" id="ARBA00022989"/>
    </source>
</evidence>
<evidence type="ECO:0000256" key="9">
    <source>
        <dbReference type="ARBA" id="ARBA00023303"/>
    </source>
</evidence>
<reference evidence="12" key="1">
    <citation type="submission" date="2016-11" db="UniProtKB">
        <authorList>
            <consortium name="WormBaseParasite"/>
        </authorList>
    </citation>
    <scope>IDENTIFICATION</scope>
</reference>
<dbReference type="GO" id="GO:0005886">
    <property type="term" value="C:plasma membrane"/>
    <property type="evidence" value="ECO:0007669"/>
    <property type="project" value="UniProtKB-SubCell"/>
</dbReference>
<dbReference type="Proteomes" id="UP000095280">
    <property type="component" value="Unplaced"/>
</dbReference>
<keyword evidence="9" id="KW-0407">Ion channel</keyword>